<dbReference type="SUPFAM" id="SSF51735">
    <property type="entry name" value="NAD(P)-binding Rossmann-fold domains"/>
    <property type="match status" value="1"/>
</dbReference>
<dbReference type="PROSITE" id="PS51202">
    <property type="entry name" value="RCK_C"/>
    <property type="match status" value="1"/>
</dbReference>
<dbReference type="PANTHER" id="PTHR43833:SF7">
    <property type="entry name" value="KTR SYSTEM POTASSIUM UPTAKE PROTEIN C"/>
    <property type="match status" value="1"/>
</dbReference>
<protein>
    <submittedName>
        <fullName evidence="3">Trk system potassium uptake protein TrkA</fullName>
    </submittedName>
</protein>
<dbReference type="AlphaFoldDB" id="A0A1H1X058"/>
<organism evidence="3 4">
    <name type="scientific">Halopseudomonas xinjiangensis</name>
    <dbReference type="NCBI Taxonomy" id="487184"/>
    <lineage>
        <taxon>Bacteria</taxon>
        <taxon>Pseudomonadati</taxon>
        <taxon>Pseudomonadota</taxon>
        <taxon>Gammaproteobacteria</taxon>
        <taxon>Pseudomonadales</taxon>
        <taxon>Pseudomonadaceae</taxon>
        <taxon>Halopseudomonas</taxon>
    </lineage>
</organism>
<dbReference type="PANTHER" id="PTHR43833">
    <property type="entry name" value="POTASSIUM CHANNEL PROTEIN 2-RELATED-RELATED"/>
    <property type="match status" value="1"/>
</dbReference>
<dbReference type="InterPro" id="IPR006037">
    <property type="entry name" value="RCK_C"/>
</dbReference>
<sequence length="229" mass="24891">MAKSSQKKLETEGVAVLGLGRFGSAVVESLTALGHEVLGIDSDGTKVQHWADHLTQVAQADCTDIEALRQLGVDQFKHVVVSVSRDLEASVLTVLALQELEIANIWARATSKRHGLILERTGAHRIVYPETSMGDRVAHLVTGRMIDFIKFDDGFAIASTAAPEHLHDKTLADADVHKRFGVNIVGLKRHKVKFIYAKPETVVHADDILIVGGQADQVETFAASTGEDR</sequence>
<feature type="domain" description="RCK C-terminal" evidence="2">
    <location>
        <begin position="143"/>
        <end position="227"/>
    </location>
</feature>
<dbReference type="InterPro" id="IPR050721">
    <property type="entry name" value="Trk_Ktr_HKT_K-transport"/>
</dbReference>
<dbReference type="Gene3D" id="3.30.70.1450">
    <property type="entry name" value="Regulator of K+ conductance, C-terminal domain"/>
    <property type="match status" value="1"/>
</dbReference>
<gene>
    <name evidence="3" type="ORF">SAMN05216421_2724</name>
</gene>
<dbReference type="STRING" id="487184.SAMN05216421_2724"/>
<dbReference type="Pfam" id="PF02254">
    <property type="entry name" value="TrkA_N"/>
    <property type="match status" value="1"/>
</dbReference>
<evidence type="ECO:0000313" key="3">
    <source>
        <dbReference type="EMBL" id="SDT02471.1"/>
    </source>
</evidence>
<dbReference type="InterPro" id="IPR036291">
    <property type="entry name" value="NAD(P)-bd_dom_sf"/>
</dbReference>
<dbReference type="Gene3D" id="3.40.50.720">
    <property type="entry name" value="NAD(P)-binding Rossmann-like Domain"/>
    <property type="match status" value="1"/>
</dbReference>
<reference evidence="4" key="1">
    <citation type="submission" date="2016-10" db="EMBL/GenBank/DDBJ databases">
        <authorList>
            <person name="Varghese N."/>
            <person name="Submissions S."/>
        </authorList>
    </citation>
    <scope>NUCLEOTIDE SEQUENCE [LARGE SCALE GENOMIC DNA]</scope>
    <source>
        <strain evidence="4">NRRL B-51270</strain>
    </source>
</reference>
<dbReference type="OrthoDB" id="9776294at2"/>
<feature type="domain" description="RCK N-terminal" evidence="1">
    <location>
        <begin position="11"/>
        <end position="133"/>
    </location>
</feature>
<evidence type="ECO:0000259" key="1">
    <source>
        <dbReference type="PROSITE" id="PS51201"/>
    </source>
</evidence>
<dbReference type="GO" id="GO:0008324">
    <property type="term" value="F:monoatomic cation transmembrane transporter activity"/>
    <property type="evidence" value="ECO:0007669"/>
    <property type="project" value="InterPro"/>
</dbReference>
<dbReference type="PROSITE" id="PS51201">
    <property type="entry name" value="RCK_N"/>
    <property type="match status" value="1"/>
</dbReference>
<proteinExistence type="predicted"/>
<dbReference type="Proteomes" id="UP000243207">
    <property type="component" value="Chromosome I"/>
</dbReference>
<accession>A0A1H1X058</accession>
<name>A0A1H1X058_9GAMM</name>
<dbReference type="InterPro" id="IPR003148">
    <property type="entry name" value="RCK_N"/>
</dbReference>
<evidence type="ECO:0000313" key="4">
    <source>
        <dbReference type="Proteomes" id="UP000243207"/>
    </source>
</evidence>
<evidence type="ECO:0000259" key="2">
    <source>
        <dbReference type="PROSITE" id="PS51202"/>
    </source>
</evidence>
<dbReference type="InterPro" id="IPR036721">
    <property type="entry name" value="RCK_C_sf"/>
</dbReference>
<dbReference type="SUPFAM" id="SSF116726">
    <property type="entry name" value="TrkA C-terminal domain-like"/>
    <property type="match status" value="1"/>
</dbReference>
<dbReference type="GO" id="GO:0006813">
    <property type="term" value="P:potassium ion transport"/>
    <property type="evidence" value="ECO:0007669"/>
    <property type="project" value="InterPro"/>
</dbReference>
<dbReference type="EMBL" id="LT629736">
    <property type="protein sequence ID" value="SDT02471.1"/>
    <property type="molecule type" value="Genomic_DNA"/>
</dbReference>
<dbReference type="Pfam" id="PF02080">
    <property type="entry name" value="TrkA_C"/>
    <property type="match status" value="1"/>
</dbReference>
<keyword evidence="4" id="KW-1185">Reference proteome</keyword>
<dbReference type="RefSeq" id="WP_093395693.1">
    <property type="nucleotide sequence ID" value="NZ_LT629736.1"/>
</dbReference>